<evidence type="ECO:0000313" key="1">
    <source>
        <dbReference type="EMBL" id="JAU02496.1"/>
    </source>
</evidence>
<reference evidence="1" key="2">
    <citation type="journal article" date="2017" name="Front. Cell. Infect. Microbiol.">
        <title>Analysis of the Salivary Gland Transcriptome of Unfed and Partially Fed Amblyomma sculptum Ticks and Descriptive Proteome of the Saliva.</title>
        <authorList>
            <person name="Esteves E."/>
            <person name="Maruyama S.R."/>
            <person name="Kawahara R."/>
            <person name="Fujita A."/>
            <person name="Martins L.A."/>
            <person name="Righi A.A."/>
            <person name="Costa F.B."/>
            <person name="Palmisano G."/>
            <person name="Labruna M.B."/>
            <person name="Sa-Nunes A."/>
            <person name="Ribeiro J.M.C."/>
            <person name="Fogaca A.C."/>
        </authorList>
    </citation>
    <scope>NUCLEOTIDE SEQUENCE</scope>
</reference>
<reference evidence="1" key="1">
    <citation type="submission" date="2016-09" db="EMBL/GenBank/DDBJ databases">
        <authorList>
            <person name="Capua I."/>
            <person name="De Benedictis P."/>
            <person name="Joannis T."/>
            <person name="Lombin L.H."/>
            <person name="Cattoli G."/>
        </authorList>
    </citation>
    <scope>NUCLEOTIDE SEQUENCE</scope>
</reference>
<protein>
    <submittedName>
        <fullName evidence="1">Putative secreted peptide</fullName>
    </submittedName>
</protein>
<dbReference type="EMBL" id="GFAA01000939">
    <property type="protein sequence ID" value="JAU02496.1"/>
    <property type="molecule type" value="mRNA"/>
</dbReference>
<organism evidence="1">
    <name type="scientific">Amblyomma sculptum</name>
    <name type="common">Tick</name>
    <dbReference type="NCBI Taxonomy" id="1581419"/>
    <lineage>
        <taxon>Eukaryota</taxon>
        <taxon>Metazoa</taxon>
        <taxon>Ecdysozoa</taxon>
        <taxon>Arthropoda</taxon>
        <taxon>Chelicerata</taxon>
        <taxon>Arachnida</taxon>
        <taxon>Acari</taxon>
        <taxon>Parasitiformes</taxon>
        <taxon>Ixodida</taxon>
        <taxon>Ixodoidea</taxon>
        <taxon>Ixodidae</taxon>
        <taxon>Amblyomminae</taxon>
        <taxon>Amblyomma</taxon>
    </lineage>
</organism>
<sequence length="163" mass="17705">VIVIITVLFTLGVGRPHEEKHLEPANSYSCQPTRTINGASFYGKCTCKGKVLPEGTNCLKTDTRIDNEPTGKQGKCRNGDCILNNITRGCAGETPQPKKGSPPPVGCAFYCGTEERQYNYFSQGTECQHIIKGPKGNEYVNGTCQPSQDRMICVEKVNAPSAC</sequence>
<feature type="non-terminal residue" evidence="1">
    <location>
        <position position="1"/>
    </location>
</feature>
<proteinExistence type="evidence at transcript level"/>
<dbReference type="AlphaFoldDB" id="A0A1E1XT70"/>
<accession>A0A1E1XT70</accession>
<name>A0A1E1XT70_AMBSC</name>